<gene>
    <name evidence="2" type="ORF">Pla123a_32370</name>
</gene>
<keyword evidence="3" id="KW-1185">Reference proteome</keyword>
<dbReference type="AlphaFoldDB" id="A0A5C5YLN1"/>
<proteinExistence type="predicted"/>
<evidence type="ECO:0000256" key="1">
    <source>
        <dbReference type="SAM" id="SignalP"/>
    </source>
</evidence>
<dbReference type="EMBL" id="SJPO01000007">
    <property type="protein sequence ID" value="TWT75727.1"/>
    <property type="molecule type" value="Genomic_DNA"/>
</dbReference>
<dbReference type="Pfam" id="PF18951">
    <property type="entry name" value="DUF5695"/>
    <property type="match status" value="1"/>
</dbReference>
<accession>A0A5C5YLN1</accession>
<dbReference type="RefSeq" id="WP_197528035.1">
    <property type="nucleotide sequence ID" value="NZ_SJPO01000007.1"/>
</dbReference>
<evidence type="ECO:0000313" key="3">
    <source>
        <dbReference type="Proteomes" id="UP000318478"/>
    </source>
</evidence>
<dbReference type="InterPro" id="IPR043750">
    <property type="entry name" value="DUF5695"/>
</dbReference>
<reference evidence="2 3" key="1">
    <citation type="submission" date="2019-02" db="EMBL/GenBank/DDBJ databases">
        <title>Deep-cultivation of Planctomycetes and their phenomic and genomic characterization uncovers novel biology.</title>
        <authorList>
            <person name="Wiegand S."/>
            <person name="Jogler M."/>
            <person name="Boedeker C."/>
            <person name="Pinto D."/>
            <person name="Vollmers J."/>
            <person name="Rivas-Marin E."/>
            <person name="Kohn T."/>
            <person name="Peeters S.H."/>
            <person name="Heuer A."/>
            <person name="Rast P."/>
            <person name="Oberbeckmann S."/>
            <person name="Bunk B."/>
            <person name="Jeske O."/>
            <person name="Meyerdierks A."/>
            <person name="Storesund J.E."/>
            <person name="Kallscheuer N."/>
            <person name="Luecker S."/>
            <person name="Lage O.M."/>
            <person name="Pohl T."/>
            <person name="Merkel B.J."/>
            <person name="Hornburger P."/>
            <person name="Mueller R.-W."/>
            <person name="Bruemmer F."/>
            <person name="Labrenz M."/>
            <person name="Spormann A.M."/>
            <person name="Op Den Camp H."/>
            <person name="Overmann J."/>
            <person name="Amann R."/>
            <person name="Jetten M.S.M."/>
            <person name="Mascher T."/>
            <person name="Medema M.H."/>
            <person name="Devos D.P."/>
            <person name="Kaster A.-K."/>
            <person name="Ovreas L."/>
            <person name="Rohde M."/>
            <person name="Galperin M.Y."/>
            <person name="Jogler C."/>
        </authorList>
    </citation>
    <scope>NUCLEOTIDE SEQUENCE [LARGE SCALE GENOMIC DNA]</scope>
    <source>
        <strain evidence="2 3">Pla123a</strain>
    </source>
</reference>
<dbReference type="Proteomes" id="UP000318478">
    <property type="component" value="Unassembled WGS sequence"/>
</dbReference>
<organism evidence="2 3">
    <name type="scientific">Posidoniimonas polymericola</name>
    <dbReference type="NCBI Taxonomy" id="2528002"/>
    <lineage>
        <taxon>Bacteria</taxon>
        <taxon>Pseudomonadati</taxon>
        <taxon>Planctomycetota</taxon>
        <taxon>Planctomycetia</taxon>
        <taxon>Pirellulales</taxon>
        <taxon>Lacipirellulaceae</taxon>
        <taxon>Posidoniimonas</taxon>
    </lineage>
</organism>
<protein>
    <submittedName>
        <fullName evidence="2">Uncharacterized protein</fullName>
    </submittedName>
</protein>
<feature type="chain" id="PRO_5022935975" evidence="1">
    <location>
        <begin position="34"/>
        <end position="927"/>
    </location>
</feature>
<sequence length="927" mass="103723" precursor="true">MLFAIACERRCRHLSVVPLLTTALLCPGMPAVAAVEAPPSDFELEWNSGHVTSLRRRDDAFDTPYLRAGSRLGDVVLRYRDESGPWIEASTRGAQRQTQASASGAGARVASYRITRDGKPALEIGIETEVSRHAVTLRATVKNLAGEQVEIGDLAVPLPMNTQFQRGSSTSSVLKHSFVSGHGSFFYWMRSNSVGPYLLMTPSDDTSLEYWTAGRRDNDAYEYWVYAHSRAAGEEASHHGGTWRQPHTACRLDPLGGDRDSSTYSFRFEWVEDHSAVRDALYANGLVDVQVAPGMTIPSDLDAELALRSRVDIKSIVAEYPEQTNITELPSNGDYKRFRVRFHKLGENRLTVNYGDNRHVHLEYFSTEPLEKLIKKRGRFIAGCQHLASEKWYNGLLSEWNMESATLLGPDNYDKIKGWRIYEVSCDDPGLCKPAFLAAKNSLIPRQEEVRALDEYIEHFVWGRLQRTTKESHSYGIYGIPDWKQNRDSNDPGSKGKLHLWRTYDYPHVVLIYYHMHLLARDHPEIETKLSSDEYLERAYGTARAMFTVPWSIVEWSGYTTGYYNELVLVDLIDALEAAGKTSESDLLRQCWEAKVRFFVGGKADWFQSEYAFDSTGFESTHALAKYALSRVSSGVDLDSLGYTADQARDFMDAQMQANLFCRGVIEPAYYYLGSDYRGRGGDAYTLSYMSQMGGWAVLDYGLCYAEHPSDYLRLGYASVLSSWALMNTGTEESNYGYWFPGKENDGGAGGGFEPAISGKTWLEQPHHRGSWYYACEIDLGYCAALRAARTILSDDPVFGRICFGGSASNATDDAIGVVPRDGVRRRFSALIGGRAFHLELKQNRFAKAQAILVKPELSRISFRVEADAPDSRRIQILFCPPAPGVWVVGAQGGSSKKVVVPNHRPIDIAVEVDVSSGQWITIAREG</sequence>
<keyword evidence="1" id="KW-0732">Signal</keyword>
<evidence type="ECO:0000313" key="2">
    <source>
        <dbReference type="EMBL" id="TWT75727.1"/>
    </source>
</evidence>
<name>A0A5C5YLN1_9BACT</name>
<comment type="caution">
    <text evidence="2">The sequence shown here is derived from an EMBL/GenBank/DDBJ whole genome shotgun (WGS) entry which is preliminary data.</text>
</comment>
<feature type="signal peptide" evidence="1">
    <location>
        <begin position="1"/>
        <end position="33"/>
    </location>
</feature>